<accession>A0ABW7GSW5</accession>
<dbReference type="Gene3D" id="1.10.10.10">
    <property type="entry name" value="Winged helix-like DNA-binding domain superfamily/Winged helix DNA-binding domain"/>
    <property type="match status" value="1"/>
</dbReference>
<dbReference type="Pfam" id="PF04542">
    <property type="entry name" value="Sigma70_r2"/>
    <property type="match status" value="1"/>
</dbReference>
<name>A0ABW7GSW5_9BURK</name>
<keyword evidence="4" id="KW-0804">Transcription</keyword>
<evidence type="ECO:0000256" key="3">
    <source>
        <dbReference type="ARBA" id="ARBA00023082"/>
    </source>
</evidence>
<dbReference type="InterPro" id="IPR014284">
    <property type="entry name" value="RNA_pol_sigma-70_dom"/>
</dbReference>
<keyword evidence="8" id="KW-1185">Reference proteome</keyword>
<dbReference type="InterPro" id="IPR013325">
    <property type="entry name" value="RNA_pol_sigma_r2"/>
</dbReference>
<comment type="caution">
    <text evidence="7">The sequence shown here is derived from an EMBL/GenBank/DDBJ whole genome shotgun (WGS) entry which is preliminary data.</text>
</comment>
<dbReference type="SUPFAM" id="SSF88946">
    <property type="entry name" value="Sigma2 domain of RNA polymerase sigma factors"/>
    <property type="match status" value="1"/>
</dbReference>
<dbReference type="InterPro" id="IPR013249">
    <property type="entry name" value="RNA_pol_sigma70_r4_t2"/>
</dbReference>
<keyword evidence="2" id="KW-0805">Transcription regulation</keyword>
<keyword evidence="3" id="KW-0731">Sigma factor</keyword>
<dbReference type="Proteomes" id="UP001606303">
    <property type="component" value="Unassembled WGS sequence"/>
</dbReference>
<dbReference type="NCBIfam" id="TIGR02937">
    <property type="entry name" value="sigma70-ECF"/>
    <property type="match status" value="1"/>
</dbReference>
<dbReference type="Gene3D" id="1.10.1740.10">
    <property type="match status" value="1"/>
</dbReference>
<sequence>MPAVAPAAAPTPAPAADVDDPGGLAALMARVALSDRTAFEALYRATSGALLAVIARVVGDRAQAEEVLQEVYVTVWRSASGYNPALGRPMTWLMSMARNRAIDSMRRRSRTPDTVSRHAVADDGETEVDLLEQLPDTAAGPMALLEQARSQLALEHCMEGLAERQRASLALAYYDGLSHAEVAEELAQPLGTIKSWIRRGLQSLRDCLDRAARGPRGTTQPSGAK</sequence>
<organism evidence="7 8">
    <name type="scientific">Pelomonas baiyunensis</name>
    <dbReference type="NCBI Taxonomy" id="3299026"/>
    <lineage>
        <taxon>Bacteria</taxon>
        <taxon>Pseudomonadati</taxon>
        <taxon>Pseudomonadota</taxon>
        <taxon>Betaproteobacteria</taxon>
        <taxon>Burkholderiales</taxon>
        <taxon>Sphaerotilaceae</taxon>
        <taxon>Roseateles</taxon>
    </lineage>
</organism>
<dbReference type="PANTHER" id="PTHR43133">
    <property type="entry name" value="RNA POLYMERASE ECF-TYPE SIGMA FACTO"/>
    <property type="match status" value="1"/>
</dbReference>
<evidence type="ECO:0000256" key="2">
    <source>
        <dbReference type="ARBA" id="ARBA00023015"/>
    </source>
</evidence>
<dbReference type="RefSeq" id="WP_394379940.1">
    <property type="nucleotide sequence ID" value="NZ_JBIGIB010000001.1"/>
</dbReference>
<evidence type="ECO:0000256" key="1">
    <source>
        <dbReference type="ARBA" id="ARBA00010641"/>
    </source>
</evidence>
<evidence type="ECO:0000256" key="4">
    <source>
        <dbReference type="ARBA" id="ARBA00023163"/>
    </source>
</evidence>
<evidence type="ECO:0000313" key="7">
    <source>
        <dbReference type="EMBL" id="MFG6465067.1"/>
    </source>
</evidence>
<dbReference type="Pfam" id="PF08281">
    <property type="entry name" value="Sigma70_r4_2"/>
    <property type="match status" value="1"/>
</dbReference>
<evidence type="ECO:0000313" key="8">
    <source>
        <dbReference type="Proteomes" id="UP001606303"/>
    </source>
</evidence>
<dbReference type="InterPro" id="IPR039425">
    <property type="entry name" value="RNA_pol_sigma-70-like"/>
</dbReference>
<protein>
    <submittedName>
        <fullName evidence="7">Sigma-70 family RNA polymerase sigma factor</fullName>
    </submittedName>
</protein>
<feature type="domain" description="RNA polymerase sigma factor 70 region 4 type 2" evidence="6">
    <location>
        <begin position="152"/>
        <end position="204"/>
    </location>
</feature>
<dbReference type="InterPro" id="IPR007627">
    <property type="entry name" value="RNA_pol_sigma70_r2"/>
</dbReference>
<dbReference type="SUPFAM" id="SSF88659">
    <property type="entry name" value="Sigma3 and sigma4 domains of RNA polymerase sigma factors"/>
    <property type="match status" value="1"/>
</dbReference>
<comment type="similarity">
    <text evidence="1">Belongs to the sigma-70 factor family. ECF subfamily.</text>
</comment>
<gene>
    <name evidence="7" type="ORF">ACG01O_00455</name>
</gene>
<proteinExistence type="inferred from homology"/>
<dbReference type="InterPro" id="IPR013324">
    <property type="entry name" value="RNA_pol_sigma_r3/r4-like"/>
</dbReference>
<evidence type="ECO:0000259" key="5">
    <source>
        <dbReference type="Pfam" id="PF04542"/>
    </source>
</evidence>
<dbReference type="InterPro" id="IPR036388">
    <property type="entry name" value="WH-like_DNA-bd_sf"/>
</dbReference>
<dbReference type="PANTHER" id="PTHR43133:SF62">
    <property type="entry name" value="RNA POLYMERASE SIGMA FACTOR SIGZ"/>
    <property type="match status" value="1"/>
</dbReference>
<dbReference type="EMBL" id="JBIGIB010000001">
    <property type="protein sequence ID" value="MFG6465067.1"/>
    <property type="molecule type" value="Genomic_DNA"/>
</dbReference>
<reference evidence="7 8" key="1">
    <citation type="submission" date="2024-08" db="EMBL/GenBank/DDBJ databases">
        <authorList>
            <person name="Lu H."/>
        </authorList>
    </citation>
    <scope>NUCLEOTIDE SEQUENCE [LARGE SCALE GENOMIC DNA]</scope>
    <source>
        <strain evidence="7 8">BYS87W</strain>
    </source>
</reference>
<evidence type="ECO:0000259" key="6">
    <source>
        <dbReference type="Pfam" id="PF08281"/>
    </source>
</evidence>
<feature type="domain" description="RNA polymerase sigma-70 region 2" evidence="5">
    <location>
        <begin position="42"/>
        <end position="111"/>
    </location>
</feature>
<dbReference type="CDD" id="cd06171">
    <property type="entry name" value="Sigma70_r4"/>
    <property type="match status" value="1"/>
</dbReference>